<dbReference type="EC" id="5.6.2.4" evidence="8"/>
<evidence type="ECO:0000256" key="10">
    <source>
        <dbReference type="PROSITE-ProRule" id="PRU00560"/>
    </source>
</evidence>
<dbReference type="OrthoDB" id="9810135at2"/>
<sequence length="693" mass="76739">MVTQPTPRTVAPTSASSRIDYAGLLNEEQLRAVEAEAGPVLVIAGAGSGKTRTLTFRVARLLERGVQPENLLLLTFTNKAAREMTRRVADLAGSFADVRRILGGTFHHAAHLLLRQHAGMLGYSDRFTVLDREDARDLMVTCLAERKLKSDKRFPRPELVLDLVSLATNLQQAVSEVLFDRRPQFLPLAPEILATAARYRQRKAQLHLMDFDDLLLNLKRLLTEHPTVRAQLTERFHSVLVDEYQDTNKLQGELVDLLAGERRDLTVVGDDCQSIYSFRGADFSNIIGFPERHPGCAVFTLTRNYRSTPEVLQLANAAISRNERQFPKTLVAERPSGARPVVVPALDAADQAAWVARRVLELRDGGLSLEAMAVLYRAHNHSLELQLELTRLGIPFRVRSGVRFFEQPHVKDVLAHLRLVNNPGDELAFKRVVRAVPGVGPTTAEHLWTSLRALPEGLSLAEGLARDEVRTHLSRKSRPGFERFAVLMGRLGRPEAAADPGRLIEEVLAGGYAEVLAAESSPEEGREDDLRQLAEYARRLEDLPRFLSELALVAEFAAKEALGAGAPGDVLTLTTVHQSKGLEWRAVFVLWLVDGRFPMSQAARSAEEEEEERRLFYVATTRARDHLALVYPLSVLPREGERILLRPSRFLEELPAGEGAPYDRLVLASAEAVLGGLPLGLAGPGPMGSEPED</sequence>
<keyword evidence="5 10" id="KW-0067">ATP-binding</keyword>
<proteinExistence type="inferred from homology"/>
<organism evidence="13 14">
    <name type="scientific">Myxococcus llanfairpwllgwyngyllgogerychwyrndrobwllllantysiliogogogochensis</name>
    <dbReference type="NCBI Taxonomy" id="2590453"/>
    <lineage>
        <taxon>Bacteria</taxon>
        <taxon>Pseudomonadati</taxon>
        <taxon>Myxococcota</taxon>
        <taxon>Myxococcia</taxon>
        <taxon>Myxococcales</taxon>
        <taxon>Cystobacterineae</taxon>
        <taxon>Myxococcaceae</taxon>
        <taxon>Myxococcus</taxon>
    </lineage>
</organism>
<gene>
    <name evidence="13" type="ORF">FJV41_05225</name>
</gene>
<keyword evidence="2 10" id="KW-0547">Nucleotide-binding</keyword>
<evidence type="ECO:0000259" key="12">
    <source>
        <dbReference type="PROSITE" id="PS51217"/>
    </source>
</evidence>
<keyword evidence="3 10" id="KW-0378">Hydrolase</keyword>
<dbReference type="InterPro" id="IPR014017">
    <property type="entry name" value="DNA_helicase_UvrD-like_C"/>
</dbReference>
<dbReference type="GO" id="GO:0003677">
    <property type="term" value="F:DNA binding"/>
    <property type="evidence" value="ECO:0007669"/>
    <property type="project" value="InterPro"/>
</dbReference>
<dbReference type="InterPro" id="IPR013986">
    <property type="entry name" value="DExx_box_DNA_helicase_dom_sf"/>
</dbReference>
<dbReference type="GO" id="GO:0016887">
    <property type="term" value="F:ATP hydrolysis activity"/>
    <property type="evidence" value="ECO:0007669"/>
    <property type="project" value="RHEA"/>
</dbReference>
<dbReference type="CDD" id="cd17932">
    <property type="entry name" value="DEXQc_UvrD"/>
    <property type="match status" value="1"/>
</dbReference>
<accession>A0A540X8R4</accession>
<dbReference type="Pfam" id="PF13361">
    <property type="entry name" value="UvrD_C"/>
    <property type="match status" value="2"/>
</dbReference>
<dbReference type="GO" id="GO:0005829">
    <property type="term" value="C:cytosol"/>
    <property type="evidence" value="ECO:0007669"/>
    <property type="project" value="TreeGrafter"/>
</dbReference>
<dbReference type="Proteomes" id="UP000315369">
    <property type="component" value="Unassembled WGS sequence"/>
</dbReference>
<keyword evidence="14" id="KW-1185">Reference proteome</keyword>
<feature type="binding site" evidence="10">
    <location>
        <begin position="44"/>
        <end position="51"/>
    </location>
    <ligand>
        <name>ATP</name>
        <dbReference type="ChEBI" id="CHEBI:30616"/>
    </ligand>
</feature>
<dbReference type="InterPro" id="IPR000212">
    <property type="entry name" value="DNA_helicase_UvrD/REP"/>
</dbReference>
<dbReference type="GO" id="GO:0000725">
    <property type="term" value="P:recombinational repair"/>
    <property type="evidence" value="ECO:0007669"/>
    <property type="project" value="TreeGrafter"/>
</dbReference>
<dbReference type="EMBL" id="VIFM01000013">
    <property type="protein sequence ID" value="TQF17074.1"/>
    <property type="molecule type" value="Genomic_DNA"/>
</dbReference>
<name>A0A540X8R4_9BACT</name>
<dbReference type="PROSITE" id="PS51198">
    <property type="entry name" value="UVRD_HELICASE_ATP_BIND"/>
    <property type="match status" value="1"/>
</dbReference>
<keyword evidence="6" id="KW-0413">Isomerase</keyword>
<dbReference type="Gene3D" id="1.10.486.10">
    <property type="entry name" value="PCRA, domain 4"/>
    <property type="match status" value="1"/>
</dbReference>
<evidence type="ECO:0000259" key="11">
    <source>
        <dbReference type="PROSITE" id="PS51198"/>
    </source>
</evidence>
<dbReference type="GO" id="GO:0043138">
    <property type="term" value="F:3'-5' DNA helicase activity"/>
    <property type="evidence" value="ECO:0007669"/>
    <property type="project" value="UniProtKB-EC"/>
</dbReference>
<dbReference type="AlphaFoldDB" id="A0A540X8R4"/>
<dbReference type="SUPFAM" id="SSF52540">
    <property type="entry name" value="P-loop containing nucleoside triphosphate hydrolases"/>
    <property type="match status" value="1"/>
</dbReference>
<evidence type="ECO:0000313" key="13">
    <source>
        <dbReference type="EMBL" id="TQF17074.1"/>
    </source>
</evidence>
<evidence type="ECO:0000313" key="14">
    <source>
        <dbReference type="Proteomes" id="UP000315369"/>
    </source>
</evidence>
<feature type="domain" description="UvrD-like helicase C-terminal" evidence="12">
    <location>
        <begin position="309"/>
        <end position="581"/>
    </location>
</feature>
<comment type="catalytic activity">
    <reaction evidence="7">
        <text>Couples ATP hydrolysis with the unwinding of duplex DNA by translocating in the 3'-5' direction.</text>
        <dbReference type="EC" id="5.6.2.4"/>
    </reaction>
</comment>
<evidence type="ECO:0000256" key="3">
    <source>
        <dbReference type="ARBA" id="ARBA00022801"/>
    </source>
</evidence>
<keyword evidence="4 10" id="KW-0347">Helicase</keyword>
<comment type="catalytic activity">
    <reaction evidence="9">
        <text>ATP + H2O = ADP + phosphate + H(+)</text>
        <dbReference type="Rhea" id="RHEA:13065"/>
        <dbReference type="ChEBI" id="CHEBI:15377"/>
        <dbReference type="ChEBI" id="CHEBI:15378"/>
        <dbReference type="ChEBI" id="CHEBI:30616"/>
        <dbReference type="ChEBI" id="CHEBI:43474"/>
        <dbReference type="ChEBI" id="CHEBI:456216"/>
        <dbReference type="EC" id="5.6.2.4"/>
    </reaction>
</comment>
<comment type="similarity">
    <text evidence="1">Belongs to the helicase family. UvrD subfamily.</text>
</comment>
<feature type="domain" description="UvrD-like helicase ATP-binding" evidence="11">
    <location>
        <begin position="23"/>
        <end position="308"/>
    </location>
</feature>
<evidence type="ECO:0000256" key="9">
    <source>
        <dbReference type="ARBA" id="ARBA00048988"/>
    </source>
</evidence>
<dbReference type="InterPro" id="IPR027417">
    <property type="entry name" value="P-loop_NTPase"/>
</dbReference>
<evidence type="ECO:0000256" key="4">
    <source>
        <dbReference type="ARBA" id="ARBA00022806"/>
    </source>
</evidence>
<evidence type="ECO:0000256" key="5">
    <source>
        <dbReference type="ARBA" id="ARBA00022840"/>
    </source>
</evidence>
<dbReference type="InterPro" id="IPR014016">
    <property type="entry name" value="UvrD-like_ATP-bd"/>
</dbReference>
<dbReference type="PANTHER" id="PTHR11070:SF3">
    <property type="entry name" value="DNA 3'-5' HELICASE"/>
    <property type="match status" value="1"/>
</dbReference>
<dbReference type="RefSeq" id="WP_141641287.1">
    <property type="nucleotide sequence ID" value="NZ_VIFM01000013.1"/>
</dbReference>
<dbReference type="Gene3D" id="3.40.50.300">
    <property type="entry name" value="P-loop containing nucleotide triphosphate hydrolases"/>
    <property type="match status" value="2"/>
</dbReference>
<evidence type="ECO:0000256" key="8">
    <source>
        <dbReference type="ARBA" id="ARBA00034808"/>
    </source>
</evidence>
<evidence type="ECO:0000256" key="2">
    <source>
        <dbReference type="ARBA" id="ARBA00022741"/>
    </source>
</evidence>
<dbReference type="Pfam" id="PF00580">
    <property type="entry name" value="UvrD-helicase"/>
    <property type="match status" value="1"/>
</dbReference>
<dbReference type="GO" id="GO:0005524">
    <property type="term" value="F:ATP binding"/>
    <property type="evidence" value="ECO:0007669"/>
    <property type="project" value="UniProtKB-UniRule"/>
</dbReference>
<evidence type="ECO:0000256" key="1">
    <source>
        <dbReference type="ARBA" id="ARBA00009922"/>
    </source>
</evidence>
<evidence type="ECO:0000256" key="7">
    <source>
        <dbReference type="ARBA" id="ARBA00034617"/>
    </source>
</evidence>
<evidence type="ECO:0000256" key="6">
    <source>
        <dbReference type="ARBA" id="ARBA00023235"/>
    </source>
</evidence>
<reference evidence="13 14" key="1">
    <citation type="submission" date="2019-06" db="EMBL/GenBank/DDBJ databases">
        <authorList>
            <person name="Livingstone P."/>
            <person name="Whitworth D."/>
        </authorList>
    </citation>
    <scope>NUCLEOTIDE SEQUENCE [LARGE SCALE GENOMIC DNA]</scope>
    <source>
        <strain evidence="13 14">AM401</strain>
    </source>
</reference>
<comment type="caution">
    <text evidence="13">The sequence shown here is derived from an EMBL/GenBank/DDBJ whole genome shotgun (WGS) entry which is preliminary data.</text>
</comment>
<protein>
    <recommendedName>
        <fullName evidence="8">DNA 3'-5' helicase</fullName>
        <ecNumber evidence="8">5.6.2.4</ecNumber>
    </recommendedName>
</protein>
<dbReference type="Gene3D" id="1.10.10.160">
    <property type="match status" value="1"/>
</dbReference>
<dbReference type="PROSITE" id="PS51217">
    <property type="entry name" value="UVRD_HELICASE_CTER"/>
    <property type="match status" value="1"/>
</dbReference>
<dbReference type="PANTHER" id="PTHR11070">
    <property type="entry name" value="UVRD / RECB / PCRA DNA HELICASE FAMILY MEMBER"/>
    <property type="match status" value="1"/>
</dbReference>